<dbReference type="NCBIfam" id="NF041636">
    <property type="entry name" value="slam_lipo"/>
    <property type="match status" value="1"/>
</dbReference>
<dbReference type="SUPFAM" id="SSF56925">
    <property type="entry name" value="OMPA-like"/>
    <property type="match status" value="1"/>
</dbReference>
<evidence type="ECO:0000256" key="2">
    <source>
        <dbReference type="SAM" id="SignalP"/>
    </source>
</evidence>
<gene>
    <name evidence="4" type="ORF">CQW29_05740</name>
</gene>
<evidence type="ECO:0000259" key="3">
    <source>
        <dbReference type="Pfam" id="PF01298"/>
    </source>
</evidence>
<sequence>MYTKICKKTWIITIKGLSLMFNFKTTLLLSVIALTACGGGGGGGGDDSAPPVTTSPGETDSGSGGENNGGTTPTLPTSPAASYATGGTISGYTYTTPDGSEYTMRQPGLVVTGVFTQMLTRTDGTQVSATSWCCGTMSYTTYGTWTHFEKGTHDVFYTGDATLAANVPTQGTATYTGSGMRESTRSDATFNVDFAAKTINGSIAAGDDYGSAVAMQGKISNGGFSGDAQSGGENGTFIGHFNGPAAEELGGIAQFSDSTKNTSFGATKK</sequence>
<dbReference type="EMBL" id="PDET01000003">
    <property type="protein sequence ID" value="PRD16315.1"/>
    <property type="molecule type" value="Genomic_DNA"/>
</dbReference>
<dbReference type="InterPro" id="IPR054843">
    <property type="entry name" value="Slam_hemophilin_C"/>
</dbReference>
<reference evidence="4 5" key="1">
    <citation type="submission" date="2017-10" db="EMBL/GenBank/DDBJ databases">
        <title>Draft genome of two endophytic bacteria isolated from 'guarana' Paullinia cupana (Mart.) Ducke.</title>
        <authorList>
            <person name="Siqueira K.A."/>
            <person name="Liotti R.G."/>
            <person name="Mendes T.A."/>
            <person name="Soares M.A."/>
        </authorList>
    </citation>
    <scope>NUCLEOTIDE SEQUENCE [LARGE SCALE GENOMIC DNA]</scope>
    <source>
        <strain evidence="4 5">342</strain>
    </source>
</reference>
<proteinExistence type="predicted"/>
<evidence type="ECO:0000256" key="1">
    <source>
        <dbReference type="SAM" id="MobiDB-lite"/>
    </source>
</evidence>
<keyword evidence="5" id="KW-1185">Reference proteome</keyword>
<dbReference type="OrthoDB" id="6623832at2"/>
<name>A0A2S9IEU5_9GAMM</name>
<feature type="chain" id="PRO_5015553895" description="Transferrin-binding protein B C-lobe/N-lobe beta-barrel domain-containing protein" evidence="2">
    <location>
        <begin position="24"/>
        <end position="269"/>
    </location>
</feature>
<dbReference type="Pfam" id="PF01298">
    <property type="entry name" value="TbpB_B_D"/>
    <property type="match status" value="1"/>
</dbReference>
<feature type="region of interest" description="Disordered" evidence="1">
    <location>
        <begin position="43"/>
        <end position="83"/>
    </location>
</feature>
<feature type="signal peptide" evidence="2">
    <location>
        <begin position="1"/>
        <end position="23"/>
    </location>
</feature>
<dbReference type="Proteomes" id="UP000239181">
    <property type="component" value="Unassembled WGS sequence"/>
</dbReference>
<comment type="caution">
    <text evidence="4">The sequence shown here is derived from an EMBL/GenBank/DDBJ whole genome shotgun (WGS) entry which is preliminary data.</text>
</comment>
<feature type="domain" description="Transferrin-binding protein B C-lobe/N-lobe beta-barrel" evidence="3">
    <location>
        <begin position="155"/>
        <end position="268"/>
    </location>
</feature>
<dbReference type="Gene3D" id="2.40.160.90">
    <property type="match status" value="1"/>
</dbReference>
<dbReference type="InterPro" id="IPR001677">
    <property type="entry name" value="TbpB_B_D"/>
</dbReference>
<evidence type="ECO:0000313" key="5">
    <source>
        <dbReference type="Proteomes" id="UP000239181"/>
    </source>
</evidence>
<organism evidence="4 5">
    <name type="scientific">Pantoea coffeiphila</name>
    <dbReference type="NCBI Taxonomy" id="1465635"/>
    <lineage>
        <taxon>Bacteria</taxon>
        <taxon>Pseudomonadati</taxon>
        <taxon>Pseudomonadota</taxon>
        <taxon>Gammaproteobacteria</taxon>
        <taxon>Enterobacterales</taxon>
        <taxon>Erwiniaceae</taxon>
        <taxon>Pantoea</taxon>
    </lineage>
</organism>
<protein>
    <recommendedName>
        <fullName evidence="3">Transferrin-binding protein B C-lobe/N-lobe beta-barrel domain-containing protein</fullName>
    </recommendedName>
</protein>
<evidence type="ECO:0000313" key="4">
    <source>
        <dbReference type="EMBL" id="PRD16315.1"/>
    </source>
</evidence>
<dbReference type="InterPro" id="IPR011250">
    <property type="entry name" value="OMP/PagP_B-barrel"/>
</dbReference>
<feature type="compositionally biased region" description="Low complexity" evidence="1">
    <location>
        <begin position="69"/>
        <end position="83"/>
    </location>
</feature>
<accession>A0A2S9IEU5</accession>
<keyword evidence="2" id="KW-0732">Signal</keyword>
<dbReference type="AlphaFoldDB" id="A0A2S9IEU5"/>